<dbReference type="EMBL" id="JBBPBK010000021">
    <property type="protein sequence ID" value="KAK9267064.1"/>
    <property type="molecule type" value="Genomic_DNA"/>
</dbReference>
<dbReference type="InterPro" id="IPR055357">
    <property type="entry name" value="LRR_At1g61320_AtMIF1"/>
</dbReference>
<reference evidence="3 4" key="1">
    <citation type="journal article" date="2024" name="Plant J.">
        <title>Genome sequences and population genomics reveal climatic adaptation and genomic divergence between two closely related sweetgum species.</title>
        <authorList>
            <person name="Xu W.Q."/>
            <person name="Ren C.Q."/>
            <person name="Zhang X.Y."/>
            <person name="Comes H.P."/>
            <person name="Liu X.H."/>
            <person name="Li Y.G."/>
            <person name="Kettle C.J."/>
            <person name="Jalonen R."/>
            <person name="Gaisberger H."/>
            <person name="Ma Y.Z."/>
            <person name="Qiu Y.X."/>
        </authorList>
    </citation>
    <scope>NUCLEOTIDE SEQUENCE [LARGE SCALE GENOMIC DNA]</scope>
    <source>
        <strain evidence="3">Hangzhou</strain>
    </source>
</reference>
<evidence type="ECO:0000259" key="1">
    <source>
        <dbReference type="PROSITE" id="PS50181"/>
    </source>
</evidence>
<name>A0AAP0RVE2_LIQFO</name>
<dbReference type="PANTHER" id="PTHR34145:SF28">
    <property type="entry name" value="F-BOX DOMAIN-CONTAINING PROTEIN"/>
    <property type="match status" value="1"/>
</dbReference>
<dbReference type="PANTHER" id="PTHR34145">
    <property type="entry name" value="OS02G0105600 PROTEIN"/>
    <property type="match status" value="1"/>
</dbReference>
<dbReference type="Gene3D" id="1.20.1280.50">
    <property type="match status" value="1"/>
</dbReference>
<feature type="domain" description="F-box" evidence="1">
    <location>
        <begin position="24"/>
        <end position="77"/>
    </location>
</feature>
<proteinExistence type="predicted"/>
<dbReference type="PROSITE" id="PS50181">
    <property type="entry name" value="FBOX"/>
    <property type="match status" value="1"/>
</dbReference>
<evidence type="ECO:0000313" key="4">
    <source>
        <dbReference type="Proteomes" id="UP001415857"/>
    </source>
</evidence>
<protein>
    <recommendedName>
        <fullName evidence="1">F-box domain-containing protein</fullName>
    </recommendedName>
</protein>
<dbReference type="InterPro" id="IPR053772">
    <property type="entry name" value="At1g61320/At1g61330-like"/>
</dbReference>
<comment type="caution">
    <text evidence="3">The sequence shown here is derived from an EMBL/GenBank/DDBJ whole genome shotgun (WGS) entry which is preliminary data.</text>
</comment>
<dbReference type="InterPro" id="IPR001810">
    <property type="entry name" value="F-box_dom"/>
</dbReference>
<evidence type="ECO:0000313" key="3">
    <source>
        <dbReference type="EMBL" id="KAK9284834.1"/>
    </source>
</evidence>
<organism evidence="3 4">
    <name type="scientific">Liquidambar formosana</name>
    <name type="common">Formosan gum</name>
    <dbReference type="NCBI Taxonomy" id="63359"/>
    <lineage>
        <taxon>Eukaryota</taxon>
        <taxon>Viridiplantae</taxon>
        <taxon>Streptophyta</taxon>
        <taxon>Embryophyta</taxon>
        <taxon>Tracheophyta</taxon>
        <taxon>Spermatophyta</taxon>
        <taxon>Magnoliopsida</taxon>
        <taxon>eudicotyledons</taxon>
        <taxon>Gunneridae</taxon>
        <taxon>Pentapetalae</taxon>
        <taxon>Saxifragales</taxon>
        <taxon>Altingiaceae</taxon>
        <taxon>Liquidambar</taxon>
    </lineage>
</organism>
<dbReference type="Pfam" id="PF00646">
    <property type="entry name" value="F-box"/>
    <property type="match status" value="1"/>
</dbReference>
<dbReference type="SUPFAM" id="SSF81383">
    <property type="entry name" value="F-box domain"/>
    <property type="match status" value="1"/>
</dbReference>
<dbReference type="InterPro" id="IPR036047">
    <property type="entry name" value="F-box-like_dom_sf"/>
</dbReference>
<dbReference type="Proteomes" id="UP001415857">
    <property type="component" value="Unassembled WGS sequence"/>
</dbReference>
<dbReference type="Pfam" id="PF23622">
    <property type="entry name" value="LRR_At1g61320_AtMIF1"/>
    <property type="match status" value="1"/>
</dbReference>
<dbReference type="InterPro" id="IPR032675">
    <property type="entry name" value="LRR_dom_sf"/>
</dbReference>
<gene>
    <name evidence="2" type="ORF">L1049_016014</name>
    <name evidence="3" type="ORF">L1049_024013</name>
</gene>
<dbReference type="CDD" id="cd22160">
    <property type="entry name" value="F-box_AtFBL13-like"/>
    <property type="match status" value="1"/>
</dbReference>
<sequence length="594" mass="68539">MANREATKRRKLENSDDDGEIFAVDQISDLPEHILHHIMSFLPATDVNKTIILSRRFRSVWSSYPIIDLNDELLLKSSGQYRSPEERINKFLNFLHVCLQFREPNTRIQKFTLRVTLCDAVQWDNRIDGWISFAVDHNVEELDLDIKNKQNLFYKLPQAVFSTKSVTSLKLKGFRLEPHDLILSCPLIQDLSLRCCNGLRYFTVSSAKLRTIELDRCYGLQRIEIEALFLQSFLYRGVLNEPCEINVAACKSLKNLTLERADITDEWVEDHVAKFLLLETLKLSFCNMFKNIELSCTKLETLELDCCKGLENIEVAAQNLQSFLYNGDSRSCQINVAACELLKDLMLVNADVTDRWFADHVPRFLLLENLKLDSCNMLEKIKVSNEQLKSFHLLGCNKLVEVEIDTPNLISLSYDDPPLPHHPLMTFSISSSLVGVKLSLGTASLTREWFVNLRDFLGFFGHCKVLTLLCESDEVLIFPEALKDDLLPPLYDLKHLKIEVSSTSINYARLVKSLLWLAPHPETISFVSGNIEKSIKLGYEKMVAKQEDPEYCCRYRPIKCWRHYLKNVTMENFENVDNKKSLLKFFTKNAKMLL</sequence>
<dbReference type="SMART" id="SM00256">
    <property type="entry name" value="FBOX"/>
    <property type="match status" value="1"/>
</dbReference>
<evidence type="ECO:0000313" key="2">
    <source>
        <dbReference type="EMBL" id="KAK9267064.1"/>
    </source>
</evidence>
<dbReference type="SUPFAM" id="SSF52047">
    <property type="entry name" value="RNI-like"/>
    <property type="match status" value="1"/>
</dbReference>
<reference evidence="3" key="2">
    <citation type="submission" date="2024-04" db="EMBL/GenBank/DDBJ databases">
        <authorList>
            <person name="Xu W."/>
            <person name="Ren C."/>
        </authorList>
    </citation>
    <scope>NUCLEOTIDE SEQUENCE</scope>
    <source>
        <strain evidence="3">Hangzhou</strain>
        <tissue evidence="3">Leaves</tissue>
    </source>
</reference>
<dbReference type="EMBL" id="JBBPBK010000005">
    <property type="protein sequence ID" value="KAK9284834.1"/>
    <property type="molecule type" value="Genomic_DNA"/>
</dbReference>
<dbReference type="InterPro" id="IPR053781">
    <property type="entry name" value="F-box_AtFBL13-like"/>
</dbReference>
<dbReference type="AlphaFoldDB" id="A0AAP0RVE2"/>
<dbReference type="Gene3D" id="3.80.10.10">
    <property type="entry name" value="Ribonuclease Inhibitor"/>
    <property type="match status" value="1"/>
</dbReference>
<accession>A0AAP0RVE2</accession>
<keyword evidence="4" id="KW-1185">Reference proteome</keyword>